<protein>
    <recommendedName>
        <fullName evidence="5">NAD(P)-binding domain-containing protein</fullName>
    </recommendedName>
</protein>
<dbReference type="EMBL" id="JAGPNK010000017">
    <property type="protein sequence ID" value="KAH7305842.1"/>
    <property type="molecule type" value="Genomic_DNA"/>
</dbReference>
<dbReference type="PANTHER" id="PTHR43669:SF4">
    <property type="entry name" value="SHORT-CHAIN DEHYDROGENASE"/>
    <property type="match status" value="1"/>
</dbReference>
<evidence type="ECO:0000256" key="2">
    <source>
        <dbReference type="ARBA" id="ARBA00023002"/>
    </source>
</evidence>
<keyword evidence="4" id="KW-1185">Reference proteome</keyword>
<evidence type="ECO:0000313" key="4">
    <source>
        <dbReference type="Proteomes" id="UP000813444"/>
    </source>
</evidence>
<dbReference type="PANTHER" id="PTHR43669">
    <property type="entry name" value="5-KETO-D-GLUCONATE 5-REDUCTASE"/>
    <property type="match status" value="1"/>
</dbReference>
<dbReference type="AlphaFoldDB" id="A0A8K0WM95"/>
<dbReference type="InterPro" id="IPR036291">
    <property type="entry name" value="NAD(P)-bd_dom_sf"/>
</dbReference>
<evidence type="ECO:0000256" key="1">
    <source>
        <dbReference type="ARBA" id="ARBA00006484"/>
    </source>
</evidence>
<gene>
    <name evidence="3" type="ORF">B0I35DRAFT_483598</name>
</gene>
<comment type="similarity">
    <text evidence="1">Belongs to the short-chain dehydrogenases/reductases (SDR) family.</text>
</comment>
<dbReference type="InterPro" id="IPR002347">
    <property type="entry name" value="SDR_fam"/>
</dbReference>
<dbReference type="Proteomes" id="UP000813444">
    <property type="component" value="Unassembled WGS sequence"/>
</dbReference>
<dbReference type="Pfam" id="PF00106">
    <property type="entry name" value="adh_short"/>
    <property type="match status" value="1"/>
</dbReference>
<sequence>MSNRVVLIFGAGARVGRSVAQAFGAKGYKVALAARSLKAQDSTKDQLHIPTDCSDPESIVQAFSQVRSAYGSPNVVVYNAAAGTRNSSTDVFEVPLDAFRKSASVNILGPYAAAQQAVKGWADLPASASPTFIYTGNCTNVAPIDWLLDSTVGKTAAATIIQIAAGAYKEKGYKFYYADERREDGSPVYNDLSGEGHAKLYTDLAEGPQQLPWPQTFVTGLGYKKF</sequence>
<accession>A0A8K0WM95</accession>
<reference evidence="3" key="1">
    <citation type="journal article" date="2021" name="Nat. Commun.">
        <title>Genetic determinants of endophytism in the Arabidopsis root mycobiome.</title>
        <authorList>
            <person name="Mesny F."/>
            <person name="Miyauchi S."/>
            <person name="Thiergart T."/>
            <person name="Pickel B."/>
            <person name="Atanasova L."/>
            <person name="Karlsson M."/>
            <person name="Huettel B."/>
            <person name="Barry K.W."/>
            <person name="Haridas S."/>
            <person name="Chen C."/>
            <person name="Bauer D."/>
            <person name="Andreopoulos W."/>
            <person name="Pangilinan J."/>
            <person name="LaButti K."/>
            <person name="Riley R."/>
            <person name="Lipzen A."/>
            <person name="Clum A."/>
            <person name="Drula E."/>
            <person name="Henrissat B."/>
            <person name="Kohler A."/>
            <person name="Grigoriev I.V."/>
            <person name="Martin F.M."/>
            <person name="Hacquard S."/>
        </authorList>
    </citation>
    <scope>NUCLEOTIDE SEQUENCE</scope>
    <source>
        <strain evidence="3">MPI-CAGE-CH-0235</strain>
    </source>
</reference>
<evidence type="ECO:0000313" key="3">
    <source>
        <dbReference type="EMBL" id="KAH7305842.1"/>
    </source>
</evidence>
<dbReference type="Gene3D" id="3.40.50.720">
    <property type="entry name" value="NAD(P)-binding Rossmann-like Domain"/>
    <property type="match status" value="1"/>
</dbReference>
<evidence type="ECO:0008006" key="5">
    <source>
        <dbReference type="Google" id="ProtNLM"/>
    </source>
</evidence>
<dbReference type="CDD" id="cd05233">
    <property type="entry name" value="SDR_c"/>
    <property type="match status" value="1"/>
</dbReference>
<comment type="caution">
    <text evidence="3">The sequence shown here is derived from an EMBL/GenBank/DDBJ whole genome shotgun (WGS) entry which is preliminary data.</text>
</comment>
<name>A0A8K0WM95_9HYPO</name>
<dbReference type="SUPFAM" id="SSF51735">
    <property type="entry name" value="NAD(P)-binding Rossmann-fold domains"/>
    <property type="match status" value="1"/>
</dbReference>
<organism evidence="3 4">
    <name type="scientific">Stachybotrys elegans</name>
    <dbReference type="NCBI Taxonomy" id="80388"/>
    <lineage>
        <taxon>Eukaryota</taxon>
        <taxon>Fungi</taxon>
        <taxon>Dikarya</taxon>
        <taxon>Ascomycota</taxon>
        <taxon>Pezizomycotina</taxon>
        <taxon>Sordariomycetes</taxon>
        <taxon>Hypocreomycetidae</taxon>
        <taxon>Hypocreales</taxon>
        <taxon>Stachybotryaceae</taxon>
        <taxon>Stachybotrys</taxon>
    </lineage>
</organism>
<proteinExistence type="inferred from homology"/>
<dbReference type="OrthoDB" id="5336600at2759"/>
<keyword evidence="2" id="KW-0560">Oxidoreductase</keyword>
<dbReference type="GO" id="GO:0016491">
    <property type="term" value="F:oxidoreductase activity"/>
    <property type="evidence" value="ECO:0007669"/>
    <property type="project" value="UniProtKB-KW"/>
</dbReference>